<gene>
    <name evidence="3" type="ORF">E6K80_13350</name>
</gene>
<accession>A0A538TZ66</accession>
<dbReference type="Gene3D" id="3.40.50.2000">
    <property type="entry name" value="Glycogen Phosphorylase B"/>
    <property type="match status" value="2"/>
</dbReference>
<comment type="caution">
    <text evidence="3">The sequence shown here is derived from an EMBL/GenBank/DDBJ whole genome shotgun (WGS) entry which is preliminary data.</text>
</comment>
<keyword evidence="1" id="KW-0328">Glycosyltransferase</keyword>
<dbReference type="InterPro" id="IPR051199">
    <property type="entry name" value="LPS_LOS_Heptosyltrfase"/>
</dbReference>
<evidence type="ECO:0000256" key="2">
    <source>
        <dbReference type="ARBA" id="ARBA00022679"/>
    </source>
</evidence>
<evidence type="ECO:0000313" key="4">
    <source>
        <dbReference type="Proteomes" id="UP000319836"/>
    </source>
</evidence>
<protein>
    <submittedName>
        <fullName evidence="3">Glycosyltransferase family 9 protein</fullName>
    </submittedName>
</protein>
<name>A0A538TZ66_UNCEI</name>
<evidence type="ECO:0000313" key="3">
    <source>
        <dbReference type="EMBL" id="TMQ68932.1"/>
    </source>
</evidence>
<sequence length="311" mass="34277">MTPSARRLHLPFGGFQRIAVLRLSSLGDVVLTLPVVHALARAYPRARLSYWVKEEYADVVQFDPAVSHVRRLERDARRLEDLVSMSAELEDADLIVDLHGNARTRVLTFRQKAPRLRAPSHRLARAALVHARWLRYPPPPHALARFAAALKPLEIAVPDAPRMTAGPEAERRAELWMERWAPPVRPVAMLPGARHFTKRWPEESWIELHDRLSAAGRTLLYASLDAERAQLPGLAARVAATATARWCTEPLAILAAVLARASAAITSDSGLMHVAAARGLPVVALFGSTAPELGFAPAGEGHVVLCRHERC</sequence>
<proteinExistence type="predicted"/>
<dbReference type="Proteomes" id="UP000319836">
    <property type="component" value="Unassembled WGS sequence"/>
</dbReference>
<organism evidence="3 4">
    <name type="scientific">Eiseniibacteriota bacterium</name>
    <dbReference type="NCBI Taxonomy" id="2212470"/>
    <lineage>
        <taxon>Bacteria</taxon>
        <taxon>Candidatus Eiseniibacteriota</taxon>
    </lineage>
</organism>
<dbReference type="SUPFAM" id="SSF53756">
    <property type="entry name" value="UDP-Glycosyltransferase/glycogen phosphorylase"/>
    <property type="match status" value="1"/>
</dbReference>
<reference evidence="3 4" key="1">
    <citation type="journal article" date="2019" name="Nat. Microbiol.">
        <title>Mediterranean grassland soil C-N compound turnover is dependent on rainfall and depth, and is mediated by genomically divergent microorganisms.</title>
        <authorList>
            <person name="Diamond S."/>
            <person name="Andeer P.F."/>
            <person name="Li Z."/>
            <person name="Crits-Christoph A."/>
            <person name="Burstein D."/>
            <person name="Anantharaman K."/>
            <person name="Lane K.R."/>
            <person name="Thomas B.C."/>
            <person name="Pan C."/>
            <person name="Northen T.R."/>
            <person name="Banfield J.F."/>
        </authorList>
    </citation>
    <scope>NUCLEOTIDE SEQUENCE [LARGE SCALE GENOMIC DNA]</scope>
    <source>
        <strain evidence="3">WS_10</strain>
    </source>
</reference>
<dbReference type="EMBL" id="VBPA01000362">
    <property type="protein sequence ID" value="TMQ68932.1"/>
    <property type="molecule type" value="Genomic_DNA"/>
</dbReference>
<dbReference type="AlphaFoldDB" id="A0A538TZ66"/>
<dbReference type="GO" id="GO:0008713">
    <property type="term" value="F:ADP-heptose-lipopolysaccharide heptosyltransferase activity"/>
    <property type="evidence" value="ECO:0007669"/>
    <property type="project" value="TreeGrafter"/>
</dbReference>
<dbReference type="InterPro" id="IPR002201">
    <property type="entry name" value="Glyco_trans_9"/>
</dbReference>
<dbReference type="GO" id="GO:0009244">
    <property type="term" value="P:lipopolysaccharide core region biosynthetic process"/>
    <property type="evidence" value="ECO:0007669"/>
    <property type="project" value="TreeGrafter"/>
</dbReference>
<keyword evidence="2 3" id="KW-0808">Transferase</keyword>
<dbReference type="PANTHER" id="PTHR30160">
    <property type="entry name" value="TETRAACYLDISACCHARIDE 4'-KINASE-RELATED"/>
    <property type="match status" value="1"/>
</dbReference>
<dbReference type="GO" id="GO:0005829">
    <property type="term" value="C:cytosol"/>
    <property type="evidence" value="ECO:0007669"/>
    <property type="project" value="TreeGrafter"/>
</dbReference>
<evidence type="ECO:0000256" key="1">
    <source>
        <dbReference type="ARBA" id="ARBA00022676"/>
    </source>
</evidence>
<dbReference type="CDD" id="cd03789">
    <property type="entry name" value="GT9_LPS_heptosyltransferase"/>
    <property type="match status" value="1"/>
</dbReference>
<dbReference type="PANTHER" id="PTHR30160:SF1">
    <property type="entry name" value="LIPOPOLYSACCHARIDE 1,2-N-ACETYLGLUCOSAMINETRANSFERASE-RELATED"/>
    <property type="match status" value="1"/>
</dbReference>
<dbReference type="Pfam" id="PF01075">
    <property type="entry name" value="Glyco_transf_9"/>
    <property type="match status" value="1"/>
</dbReference>